<dbReference type="InterPro" id="IPR050295">
    <property type="entry name" value="Plant_2OG-oxidoreductases"/>
</dbReference>
<dbReference type="InterPro" id="IPR027443">
    <property type="entry name" value="IPNS-like_sf"/>
</dbReference>
<evidence type="ECO:0000259" key="6">
    <source>
        <dbReference type="PROSITE" id="PS51471"/>
    </source>
</evidence>
<dbReference type="PANTHER" id="PTHR47991">
    <property type="entry name" value="OXOGLUTARATE/IRON-DEPENDENT DIOXYGENASE"/>
    <property type="match status" value="1"/>
</dbReference>
<dbReference type="Proteomes" id="UP000238479">
    <property type="component" value="Chromosome 2"/>
</dbReference>
<comment type="caution">
    <text evidence="7">The sequence shown here is derived from an EMBL/GenBank/DDBJ whole genome shotgun (WGS) entry which is preliminary data.</text>
</comment>
<dbReference type="GO" id="GO:0032259">
    <property type="term" value="P:methylation"/>
    <property type="evidence" value="ECO:0007669"/>
    <property type="project" value="UniProtKB-KW"/>
</dbReference>
<dbReference type="Gramene" id="PRQ46265">
    <property type="protein sequence ID" value="PRQ46265"/>
    <property type="gene ID" value="RchiOBHm_Chr2g0087201"/>
</dbReference>
<dbReference type="EC" id="1.14.11.32" evidence="7"/>
<evidence type="ECO:0000313" key="7">
    <source>
        <dbReference type="EMBL" id="PRQ46265.1"/>
    </source>
</evidence>
<dbReference type="GO" id="GO:0008168">
    <property type="term" value="F:methyltransferase activity"/>
    <property type="evidence" value="ECO:0007669"/>
    <property type="project" value="UniProtKB-KW"/>
</dbReference>
<reference evidence="7 8" key="1">
    <citation type="journal article" date="2018" name="Nat. Genet.">
        <title>The Rosa genome provides new insights in the design of modern roses.</title>
        <authorList>
            <person name="Bendahmane M."/>
        </authorList>
    </citation>
    <scope>NUCLEOTIDE SEQUENCE [LARGE SCALE GENOMIC DNA]</scope>
    <source>
        <strain evidence="8">cv. Old Blush</strain>
    </source>
</reference>
<dbReference type="InterPro" id="IPR005123">
    <property type="entry name" value="Oxoglu/Fe-dep_dioxygenase_dom"/>
</dbReference>
<dbReference type="Pfam" id="PF03171">
    <property type="entry name" value="2OG-FeII_Oxy"/>
    <property type="match status" value="1"/>
</dbReference>
<evidence type="ECO:0000256" key="1">
    <source>
        <dbReference type="ARBA" id="ARBA00008056"/>
    </source>
</evidence>
<feature type="domain" description="Fe2OG dioxygenase" evidence="6">
    <location>
        <begin position="206"/>
        <end position="306"/>
    </location>
</feature>
<keyword evidence="4 5" id="KW-0408">Iron</keyword>
<dbReference type="PROSITE" id="PS51471">
    <property type="entry name" value="FE2OG_OXY"/>
    <property type="match status" value="1"/>
</dbReference>
<dbReference type="InterPro" id="IPR026992">
    <property type="entry name" value="DIOX_N"/>
</dbReference>
<dbReference type="GO" id="GO:0031418">
    <property type="term" value="F:L-ascorbic acid binding"/>
    <property type="evidence" value="ECO:0007669"/>
    <property type="project" value="UniProtKB-KW"/>
</dbReference>
<evidence type="ECO:0000256" key="2">
    <source>
        <dbReference type="ARBA" id="ARBA00022723"/>
    </source>
</evidence>
<dbReference type="SUPFAM" id="SSF51197">
    <property type="entry name" value="Clavaminate synthase-like"/>
    <property type="match status" value="1"/>
</dbReference>
<dbReference type="GO" id="GO:0046872">
    <property type="term" value="F:metal ion binding"/>
    <property type="evidence" value="ECO:0007669"/>
    <property type="project" value="UniProtKB-KW"/>
</dbReference>
<dbReference type="SMR" id="A0A2P6RIL2"/>
<organism evidence="7 8">
    <name type="scientific">Rosa chinensis</name>
    <name type="common">China rose</name>
    <dbReference type="NCBI Taxonomy" id="74649"/>
    <lineage>
        <taxon>Eukaryota</taxon>
        <taxon>Viridiplantae</taxon>
        <taxon>Streptophyta</taxon>
        <taxon>Embryophyta</taxon>
        <taxon>Tracheophyta</taxon>
        <taxon>Spermatophyta</taxon>
        <taxon>Magnoliopsida</taxon>
        <taxon>eudicotyledons</taxon>
        <taxon>Gunneridae</taxon>
        <taxon>Pentapetalae</taxon>
        <taxon>rosids</taxon>
        <taxon>fabids</taxon>
        <taxon>Rosales</taxon>
        <taxon>Rosaceae</taxon>
        <taxon>Rosoideae</taxon>
        <taxon>Rosoideae incertae sedis</taxon>
        <taxon>Rosa</taxon>
    </lineage>
</organism>
<evidence type="ECO:0000256" key="5">
    <source>
        <dbReference type="RuleBase" id="RU003682"/>
    </source>
</evidence>
<gene>
    <name evidence="7" type="ORF">RchiOBHm_Chr2g0087201</name>
</gene>
<dbReference type="GO" id="GO:0102805">
    <property type="term" value="F:codeine O-demethylase activity"/>
    <property type="evidence" value="ECO:0007669"/>
    <property type="project" value="UniProtKB-EC"/>
</dbReference>
<comment type="similarity">
    <text evidence="1 5">Belongs to the iron/ascorbate-dependent oxidoreductase family.</text>
</comment>
<dbReference type="AlphaFoldDB" id="A0A2P6RIL2"/>
<dbReference type="EMBL" id="PDCK01000040">
    <property type="protein sequence ID" value="PRQ46265.1"/>
    <property type="molecule type" value="Genomic_DNA"/>
</dbReference>
<protein>
    <submittedName>
        <fullName evidence="7">Putative codeine 3-O-demethylase</fullName>
        <ecNumber evidence="7">1.14.11.32</ecNumber>
    </submittedName>
</protein>
<keyword evidence="8" id="KW-1185">Reference proteome</keyword>
<keyword evidence="5 7" id="KW-0560">Oxidoreductase</keyword>
<evidence type="ECO:0000256" key="3">
    <source>
        <dbReference type="ARBA" id="ARBA00022896"/>
    </source>
</evidence>
<dbReference type="OMA" id="EMHGDNA"/>
<dbReference type="InterPro" id="IPR044861">
    <property type="entry name" value="IPNS-like_FE2OG_OXY"/>
</dbReference>
<dbReference type="Pfam" id="PF14226">
    <property type="entry name" value="DIOX_N"/>
    <property type="match status" value="1"/>
</dbReference>
<keyword evidence="7" id="KW-0808">Transferase</keyword>
<dbReference type="FunFam" id="2.60.120.330:FF:000018">
    <property type="entry name" value="2-oxoglutarate (2OG) and Fe(II)-dependent oxygenase superfamily protein"/>
    <property type="match status" value="1"/>
</dbReference>
<keyword evidence="7" id="KW-0489">Methyltransferase</keyword>
<dbReference type="OrthoDB" id="288590at2759"/>
<proteinExistence type="inferred from homology"/>
<evidence type="ECO:0000313" key="8">
    <source>
        <dbReference type="Proteomes" id="UP000238479"/>
    </source>
</evidence>
<keyword evidence="3" id="KW-0847">Vitamin C</keyword>
<sequence>MAESSTPAKVELLATKTVQEQLTEGEVLVPQKYILKDGIPLPNASVELMDVPVIDLGLLAPSSFSMEEFDKLRSALTKWGCFQVINHGMTPEFLDKVREITKQFFALPLQEKQKYLRPVDNIEGYGNDMVFSEQQTLDWTDRLFLTVYPPDKRKLKFWPENPKSFRDTLDQYASKLQVITETVLKAMARSLNLEEDCFLDKYGEQRKMDARFNFYPPCSRPDRVLGVKPHADGTIITLLLQDKEVEGLQFLKDGQWFRAPIVPEALLINVGDQAEILTNGLFKSPVHKVVTNAEKERISLATFCVPDSETDIEPFESLINESRPRLYRKIKNYGGIFLQYYQQGRRPIEAAII</sequence>
<evidence type="ECO:0000256" key="4">
    <source>
        <dbReference type="ARBA" id="ARBA00023004"/>
    </source>
</evidence>
<dbReference type="Gene3D" id="2.60.120.330">
    <property type="entry name" value="B-lactam Antibiotic, Isopenicillin N Synthase, Chain"/>
    <property type="match status" value="1"/>
</dbReference>
<keyword evidence="2 5" id="KW-0479">Metal-binding</keyword>
<name>A0A2P6RIL2_ROSCH</name>
<accession>A0A2P6RIL2</accession>